<dbReference type="AlphaFoldDB" id="A0A166MTI0"/>
<dbReference type="InterPro" id="IPR005481">
    <property type="entry name" value="BC-like_N"/>
</dbReference>
<gene>
    <name evidence="5" type="ORF">FIBSPDRAFT_951342</name>
</gene>
<dbReference type="Gene3D" id="3.30.1490.20">
    <property type="entry name" value="ATP-grasp fold, A domain"/>
    <property type="match status" value="1"/>
</dbReference>
<keyword evidence="6" id="KW-1185">Reference proteome</keyword>
<dbReference type="OrthoDB" id="196847at2759"/>
<sequence>MAQRNLGHSRHTTPSSGHTTESIRTKRGGATTGNTGARTAAAAYTLLRLSILSSGNQLPAEGRDLGYSFMLTRTSISLSRTLCAIYTTSFESYIPVPAEPRSLPRTHRPTFAPSHGTTPHSRHTLNCSHLPALRAPPNRARVSRPICGGLRASATPPPNFSTDAATAGAPAVTHGRTLHTSPAQRTRSAAKGAAAGADDSRTPVATLTPFSATALRPFHSHDPARTYSCRPRTEPGLLAGRGEIAIHILRTAQELEWSAVAVYTTEETSNATVADETVKLDGPPWFRESRVHCLYSKEIHPGYASRSPQPLLPTPGRPNDAFLGLAPETLRIAGDKRLQSTADLHAFGESGIGYPVMIKALDGGGGRGIRVVSAHEVVEEALKRCTGETWSG</sequence>
<dbReference type="InterPro" id="IPR016185">
    <property type="entry name" value="PreATP-grasp_dom_sf"/>
</dbReference>
<dbReference type="PROSITE" id="PS50975">
    <property type="entry name" value="ATP_GRASP"/>
    <property type="match status" value="1"/>
</dbReference>
<dbReference type="Gene3D" id="3.40.50.20">
    <property type="match status" value="1"/>
</dbReference>
<evidence type="ECO:0000256" key="3">
    <source>
        <dbReference type="SAM" id="MobiDB-lite"/>
    </source>
</evidence>
<dbReference type="PANTHER" id="PTHR48095">
    <property type="entry name" value="PYRUVATE CARBOXYLASE SUBUNIT A"/>
    <property type="match status" value="1"/>
</dbReference>
<feature type="compositionally biased region" description="Polar residues" evidence="3">
    <location>
        <begin position="178"/>
        <end position="187"/>
    </location>
</feature>
<dbReference type="STRING" id="436010.A0A166MTI0"/>
<dbReference type="Pfam" id="PF00289">
    <property type="entry name" value="Biotin_carb_N"/>
    <property type="match status" value="1"/>
</dbReference>
<feature type="domain" description="ATP-grasp" evidence="4">
    <location>
        <begin position="322"/>
        <end position="376"/>
    </location>
</feature>
<evidence type="ECO:0000259" key="4">
    <source>
        <dbReference type="PROSITE" id="PS50975"/>
    </source>
</evidence>
<dbReference type="Proteomes" id="UP000076532">
    <property type="component" value="Unassembled WGS sequence"/>
</dbReference>
<protein>
    <recommendedName>
        <fullName evidence="4">ATP-grasp domain-containing protein</fullName>
    </recommendedName>
</protein>
<keyword evidence="2" id="KW-0067">ATP-binding</keyword>
<proteinExistence type="predicted"/>
<feature type="compositionally biased region" description="Polar residues" evidence="3">
    <location>
        <begin position="12"/>
        <end position="22"/>
    </location>
</feature>
<feature type="region of interest" description="Disordered" evidence="3">
    <location>
        <begin position="176"/>
        <end position="202"/>
    </location>
</feature>
<reference evidence="5 6" key="1">
    <citation type="journal article" date="2016" name="Mol. Biol. Evol.">
        <title>Comparative Genomics of Early-Diverging Mushroom-Forming Fungi Provides Insights into the Origins of Lignocellulose Decay Capabilities.</title>
        <authorList>
            <person name="Nagy L.G."/>
            <person name="Riley R."/>
            <person name="Tritt A."/>
            <person name="Adam C."/>
            <person name="Daum C."/>
            <person name="Floudas D."/>
            <person name="Sun H."/>
            <person name="Yadav J.S."/>
            <person name="Pangilinan J."/>
            <person name="Larsson K.H."/>
            <person name="Matsuura K."/>
            <person name="Barry K."/>
            <person name="Labutti K."/>
            <person name="Kuo R."/>
            <person name="Ohm R.A."/>
            <person name="Bhattacharya S.S."/>
            <person name="Shirouzu T."/>
            <person name="Yoshinaga Y."/>
            <person name="Martin F.M."/>
            <person name="Grigoriev I.V."/>
            <person name="Hibbett D.S."/>
        </authorList>
    </citation>
    <scope>NUCLEOTIDE SEQUENCE [LARGE SCALE GENOMIC DNA]</scope>
    <source>
        <strain evidence="5 6">CBS 109695</strain>
    </source>
</reference>
<dbReference type="InterPro" id="IPR013815">
    <property type="entry name" value="ATP_grasp_subdomain_1"/>
</dbReference>
<dbReference type="Pfam" id="PF02786">
    <property type="entry name" value="CPSase_L_D2"/>
    <property type="match status" value="1"/>
</dbReference>
<dbReference type="InterPro" id="IPR051602">
    <property type="entry name" value="ACC_Biotin_Carboxylase"/>
</dbReference>
<dbReference type="GO" id="GO:0046872">
    <property type="term" value="F:metal ion binding"/>
    <property type="evidence" value="ECO:0007669"/>
    <property type="project" value="InterPro"/>
</dbReference>
<dbReference type="InterPro" id="IPR011761">
    <property type="entry name" value="ATP-grasp"/>
</dbReference>
<feature type="region of interest" description="Disordered" evidence="3">
    <location>
        <begin position="104"/>
        <end position="124"/>
    </location>
</feature>
<dbReference type="InterPro" id="IPR005479">
    <property type="entry name" value="CPAse_ATP-bd"/>
</dbReference>
<evidence type="ECO:0000256" key="2">
    <source>
        <dbReference type="PROSITE-ProRule" id="PRU00409"/>
    </source>
</evidence>
<dbReference type="EMBL" id="KV417527">
    <property type="protein sequence ID" value="KZP24299.1"/>
    <property type="molecule type" value="Genomic_DNA"/>
</dbReference>
<dbReference type="SUPFAM" id="SSF56059">
    <property type="entry name" value="Glutathione synthetase ATP-binding domain-like"/>
    <property type="match status" value="1"/>
</dbReference>
<keyword evidence="2" id="KW-0547">Nucleotide-binding</keyword>
<evidence type="ECO:0000313" key="5">
    <source>
        <dbReference type="EMBL" id="KZP24299.1"/>
    </source>
</evidence>
<feature type="compositionally biased region" description="Polar residues" evidence="3">
    <location>
        <begin position="115"/>
        <end position="124"/>
    </location>
</feature>
<dbReference type="GO" id="GO:0005524">
    <property type="term" value="F:ATP binding"/>
    <property type="evidence" value="ECO:0007669"/>
    <property type="project" value="UniProtKB-UniRule"/>
</dbReference>
<dbReference type="SUPFAM" id="SSF52440">
    <property type="entry name" value="PreATP-grasp domain"/>
    <property type="match status" value="1"/>
</dbReference>
<evidence type="ECO:0000256" key="1">
    <source>
        <dbReference type="ARBA" id="ARBA00023267"/>
    </source>
</evidence>
<organism evidence="5 6">
    <name type="scientific">Athelia psychrophila</name>
    <dbReference type="NCBI Taxonomy" id="1759441"/>
    <lineage>
        <taxon>Eukaryota</taxon>
        <taxon>Fungi</taxon>
        <taxon>Dikarya</taxon>
        <taxon>Basidiomycota</taxon>
        <taxon>Agaricomycotina</taxon>
        <taxon>Agaricomycetes</taxon>
        <taxon>Agaricomycetidae</taxon>
        <taxon>Atheliales</taxon>
        <taxon>Atheliaceae</taxon>
        <taxon>Athelia</taxon>
    </lineage>
</organism>
<keyword evidence="1" id="KW-0092">Biotin</keyword>
<evidence type="ECO:0000313" key="6">
    <source>
        <dbReference type="Proteomes" id="UP000076532"/>
    </source>
</evidence>
<name>A0A166MTI0_9AGAM</name>
<accession>A0A166MTI0</accession>
<dbReference type="PANTHER" id="PTHR48095:SF2">
    <property type="entry name" value="BIOTIN CARBOXYLASE, CHLOROPLASTIC"/>
    <property type="match status" value="1"/>
</dbReference>
<feature type="region of interest" description="Disordered" evidence="3">
    <location>
        <begin position="1"/>
        <end position="35"/>
    </location>
</feature>